<evidence type="ECO:0000313" key="3">
    <source>
        <dbReference type="Proteomes" id="UP000831880"/>
    </source>
</evidence>
<dbReference type="InterPro" id="IPR002725">
    <property type="entry name" value="YgjP-like_metallopeptidase"/>
</dbReference>
<protein>
    <submittedName>
        <fullName evidence="2">M48 family metallopeptidase</fullName>
    </submittedName>
</protein>
<evidence type="ECO:0000313" key="2">
    <source>
        <dbReference type="EMBL" id="UOQ91520.1"/>
    </source>
</evidence>
<dbReference type="Proteomes" id="UP000831880">
    <property type="component" value="Chromosome"/>
</dbReference>
<accession>A0ABY4GUY1</accession>
<sequence>MIITPLLTYGTTEIDYIFYHQNRKDLKISVDLVNGVEVFAPHYLETEKMNVLIKKKAPWIMTKLRELNEVQLSVQPKEFVSGEKFPYLGRHINL</sequence>
<feature type="domain" description="YgjP-like metallopeptidase" evidence="1">
    <location>
        <begin position="25"/>
        <end position="94"/>
    </location>
</feature>
<dbReference type="RefSeq" id="WP_244751133.1">
    <property type="nucleotide sequence ID" value="NZ_CP095074.1"/>
</dbReference>
<gene>
    <name evidence="2" type="ORF">MUO14_13095</name>
</gene>
<dbReference type="Pfam" id="PF01863">
    <property type="entry name" value="YgjP-like"/>
    <property type="match status" value="1"/>
</dbReference>
<keyword evidence="3" id="KW-1185">Reference proteome</keyword>
<reference evidence="2 3" key="1">
    <citation type="submission" date="2022-04" db="EMBL/GenBank/DDBJ databases">
        <title>Halobacillus sp. isolated from saltern.</title>
        <authorList>
            <person name="Won M."/>
            <person name="Lee C.-M."/>
            <person name="Woen H.-Y."/>
            <person name="Kwon S.-W."/>
        </authorList>
    </citation>
    <scope>NUCLEOTIDE SEQUENCE [LARGE SCALE GENOMIC DNA]</scope>
    <source>
        <strain evidence="2 3">SSTM10-2</strain>
    </source>
</reference>
<name>A0ABY4GUY1_9BACI</name>
<evidence type="ECO:0000259" key="1">
    <source>
        <dbReference type="Pfam" id="PF01863"/>
    </source>
</evidence>
<organism evidence="2 3">
    <name type="scientific">Halobacillus shinanisalinarum</name>
    <dbReference type="NCBI Taxonomy" id="2932258"/>
    <lineage>
        <taxon>Bacteria</taxon>
        <taxon>Bacillati</taxon>
        <taxon>Bacillota</taxon>
        <taxon>Bacilli</taxon>
        <taxon>Bacillales</taxon>
        <taxon>Bacillaceae</taxon>
        <taxon>Halobacillus</taxon>
    </lineage>
</organism>
<dbReference type="EMBL" id="CP095074">
    <property type="protein sequence ID" value="UOQ91520.1"/>
    <property type="molecule type" value="Genomic_DNA"/>
</dbReference>
<proteinExistence type="predicted"/>